<evidence type="ECO:0000313" key="3">
    <source>
        <dbReference type="Proteomes" id="UP001142400"/>
    </source>
</evidence>
<sequence>MSTDLDLTAAEWIRSSYSDANGGQCVEFSRTFAQTHDTIPVRDSKNPHGPVLIVSAAGWASFVSGLIRGAFPAA</sequence>
<protein>
    <submittedName>
        <fullName evidence="2">DUF397 domain-containing protein</fullName>
    </submittedName>
</protein>
<feature type="domain" description="DUF397" evidence="1">
    <location>
        <begin position="10"/>
        <end position="66"/>
    </location>
</feature>
<name>A0A9X2M3X9_STRMQ</name>
<accession>A0A9X2M3X9</accession>
<reference evidence="2" key="1">
    <citation type="submission" date="2022-06" db="EMBL/GenBank/DDBJ databases">
        <title>WGS of actinobacteria.</title>
        <authorList>
            <person name="Thawai C."/>
        </authorList>
    </citation>
    <scope>NUCLEOTIDE SEQUENCE</scope>
    <source>
        <strain evidence="2">DSM 42010</strain>
    </source>
</reference>
<dbReference type="EMBL" id="JANIIC010000100">
    <property type="protein sequence ID" value="MCQ8836000.1"/>
    <property type="molecule type" value="Genomic_DNA"/>
</dbReference>
<dbReference type="InterPro" id="IPR007278">
    <property type="entry name" value="DUF397"/>
</dbReference>
<keyword evidence="3" id="KW-1185">Reference proteome</keyword>
<gene>
    <name evidence="2" type="ORF">NQU54_45045</name>
</gene>
<evidence type="ECO:0000259" key="1">
    <source>
        <dbReference type="Pfam" id="PF04149"/>
    </source>
</evidence>
<dbReference type="AlphaFoldDB" id="A0A9X2M3X9"/>
<evidence type="ECO:0000313" key="2">
    <source>
        <dbReference type="EMBL" id="MCQ8836000.1"/>
    </source>
</evidence>
<dbReference type="Proteomes" id="UP001142400">
    <property type="component" value="Unassembled WGS sequence"/>
</dbReference>
<comment type="caution">
    <text evidence="2">The sequence shown here is derived from an EMBL/GenBank/DDBJ whole genome shotgun (WGS) entry which is preliminary data.</text>
</comment>
<dbReference type="Pfam" id="PF04149">
    <property type="entry name" value="DUF397"/>
    <property type="match status" value="1"/>
</dbReference>
<organism evidence="2 3">
    <name type="scientific">Streptomyces malaysiensis subsp. samsunensis</name>
    <dbReference type="NCBI Taxonomy" id="459658"/>
    <lineage>
        <taxon>Bacteria</taxon>
        <taxon>Bacillati</taxon>
        <taxon>Actinomycetota</taxon>
        <taxon>Actinomycetes</taxon>
        <taxon>Kitasatosporales</taxon>
        <taxon>Streptomycetaceae</taxon>
        <taxon>Streptomyces</taxon>
        <taxon>Streptomyces violaceusniger group</taxon>
    </lineage>
</organism>
<proteinExistence type="predicted"/>
<dbReference type="RefSeq" id="WP_257636090.1">
    <property type="nucleotide sequence ID" value="NZ_JANIIC010000100.1"/>
</dbReference>